<organism evidence="1 2">
    <name type="scientific">Clostridium liquoris</name>
    <dbReference type="NCBI Taxonomy" id="1289519"/>
    <lineage>
        <taxon>Bacteria</taxon>
        <taxon>Bacillati</taxon>
        <taxon>Bacillota</taxon>
        <taxon>Clostridia</taxon>
        <taxon>Eubacteriales</taxon>
        <taxon>Clostridiaceae</taxon>
        <taxon>Clostridium</taxon>
    </lineage>
</organism>
<dbReference type="PANTHER" id="PTHR39179:SF1">
    <property type="entry name" value="SPORE COAT PROTEIN I"/>
    <property type="match status" value="1"/>
</dbReference>
<dbReference type="GO" id="GO:0042601">
    <property type="term" value="C:endospore-forming forespore"/>
    <property type="evidence" value="ECO:0007669"/>
    <property type="project" value="TreeGrafter"/>
</dbReference>
<dbReference type="Gene3D" id="3.30.200.20">
    <property type="entry name" value="Phosphorylase Kinase, domain 1"/>
    <property type="match status" value="1"/>
</dbReference>
<name>A0A2T0B4S1_9CLOT</name>
<dbReference type="AlphaFoldDB" id="A0A2T0B4S1"/>
<keyword evidence="1" id="KW-0167">Capsid protein</keyword>
<gene>
    <name evidence="1" type="primary">cotI_3</name>
    <name evidence="1" type="ORF">CLLI_12230</name>
</gene>
<dbReference type="PANTHER" id="PTHR39179">
    <property type="entry name" value="SPORE COAT PROTEIN I"/>
    <property type="match status" value="1"/>
</dbReference>
<dbReference type="RefSeq" id="WP_106063345.1">
    <property type="nucleotide sequence ID" value="NZ_PVXO01000034.1"/>
</dbReference>
<reference evidence="1 2" key="1">
    <citation type="submission" date="2018-03" db="EMBL/GenBank/DDBJ databases">
        <title>Genome sequence of Clostridium liquoris DSM 100320.</title>
        <authorList>
            <person name="Poehlein A."/>
            <person name="Daniel R."/>
        </authorList>
    </citation>
    <scope>NUCLEOTIDE SEQUENCE [LARGE SCALE GENOMIC DNA]</scope>
    <source>
        <strain evidence="1 2">DSM 100320</strain>
    </source>
</reference>
<dbReference type="Gene3D" id="3.90.1200.10">
    <property type="match status" value="1"/>
</dbReference>
<dbReference type="Proteomes" id="UP000239706">
    <property type="component" value="Unassembled WGS sequence"/>
</dbReference>
<dbReference type="EMBL" id="PVXO01000034">
    <property type="protein sequence ID" value="PRR78884.1"/>
    <property type="molecule type" value="Genomic_DNA"/>
</dbReference>
<accession>A0A2T0B4S1</accession>
<dbReference type="SUPFAM" id="SSF56112">
    <property type="entry name" value="Protein kinase-like (PK-like)"/>
    <property type="match status" value="1"/>
</dbReference>
<evidence type="ECO:0000313" key="2">
    <source>
        <dbReference type="Proteomes" id="UP000239706"/>
    </source>
</evidence>
<proteinExistence type="predicted"/>
<keyword evidence="1" id="KW-0946">Virion</keyword>
<protein>
    <submittedName>
        <fullName evidence="1">Spore coat protein I</fullName>
    </submittedName>
</protein>
<comment type="caution">
    <text evidence="1">The sequence shown here is derived from an EMBL/GenBank/DDBJ whole genome shotgun (WGS) entry which is preliminary data.</text>
</comment>
<dbReference type="InterPro" id="IPR014255">
    <property type="entry name" value="Spore_coat_CotS"/>
</dbReference>
<dbReference type="NCBIfam" id="TIGR02906">
    <property type="entry name" value="spore_CotS"/>
    <property type="match status" value="1"/>
</dbReference>
<evidence type="ECO:0000313" key="1">
    <source>
        <dbReference type="EMBL" id="PRR78884.1"/>
    </source>
</evidence>
<dbReference type="OrthoDB" id="9771902at2"/>
<dbReference type="InterPro" id="IPR047175">
    <property type="entry name" value="CotS-like"/>
</dbReference>
<dbReference type="InterPro" id="IPR011009">
    <property type="entry name" value="Kinase-like_dom_sf"/>
</dbReference>
<sequence length="352" mass="42169">MGDRKIVQYIDELTDKEKVMIKKVLGKYNFNVQEITKVRSAYKITTDLGPVCLKKIRHSQKKAINGNILVEELERNGFYYTAKFYKTKGNYLFVKDKKMFFYVTEWIEGEECDLNDINEACNCVKFLAKFHIATSKIDTRKLKVKNNLKNWPRIFNNNLSDLERYKKIIEKKRIKSEFDTQYESYIDSFYNRGVAAIQLLNASDYYLLSRRAGEKRTLCHDSFYYQNIIKKDNEYYIIDLDSIIIDLHINDLGKLIRRLMFKKAYQWDFDKAKILIEAYSEINKISKSELEAMLSMIAFPHKFWKLGKKRYLKHKAWSETKYINKLNKLVRYDNLQQKFLEDYISYINAYKD</sequence>
<keyword evidence="2" id="KW-1185">Reference proteome</keyword>